<protein>
    <submittedName>
        <fullName evidence="1">Uncharacterized protein</fullName>
    </submittedName>
</protein>
<organism evidence="1 2">
    <name type="scientific">Didymosphaeria variabile</name>
    <dbReference type="NCBI Taxonomy" id="1932322"/>
    <lineage>
        <taxon>Eukaryota</taxon>
        <taxon>Fungi</taxon>
        <taxon>Dikarya</taxon>
        <taxon>Ascomycota</taxon>
        <taxon>Pezizomycotina</taxon>
        <taxon>Dothideomycetes</taxon>
        <taxon>Pleosporomycetidae</taxon>
        <taxon>Pleosporales</taxon>
        <taxon>Massarineae</taxon>
        <taxon>Didymosphaeriaceae</taxon>
        <taxon>Didymosphaeria</taxon>
    </lineage>
</organism>
<name>A0A9W8XFQ6_9PLEO</name>
<dbReference type="GeneID" id="80913707"/>
<accession>A0A9W8XFQ6</accession>
<evidence type="ECO:0000313" key="1">
    <source>
        <dbReference type="EMBL" id="KAJ4348799.1"/>
    </source>
</evidence>
<dbReference type="RefSeq" id="XP_056068187.1">
    <property type="nucleotide sequence ID" value="XM_056218922.1"/>
</dbReference>
<sequence length="272" mass="30958">MDVGVLHFGDLDWLWTQKIANPNSPYEFAGFTMGEFPEISAVNFWLMAGPENPLVARAHYILLKLWEGKTNTKGASRHPLVSHVPLMRVPQEVVVEEEGKGKMVINDEAMTDYAVQIQCLGAAQRWLDVQDGWNGPKYVREKCWFYSMIDQTYVHETLTNWTSKKQHELFALSLPGHEEQESEDQKLARTIVEKAVAESWCMKLGHGFSAKLFGAATLGMLWRKHSGTDCQEGTYGGWLRWAEVNCKQDKTPAPLDIPSYEPTMTGRLFEFD</sequence>
<dbReference type="AlphaFoldDB" id="A0A9W8XFQ6"/>
<gene>
    <name evidence="1" type="ORF">N0V89_010177</name>
</gene>
<evidence type="ECO:0000313" key="2">
    <source>
        <dbReference type="Proteomes" id="UP001140513"/>
    </source>
</evidence>
<reference evidence="1" key="1">
    <citation type="submission" date="2022-10" db="EMBL/GenBank/DDBJ databases">
        <title>Tapping the CABI collections for fungal endophytes: first genome assemblies for Collariella, Neodidymelliopsis, Ascochyta clinopodiicola, Didymella pomorum, Didymosphaeria variabile, Neocosmospora piperis and Neocucurbitaria cava.</title>
        <authorList>
            <person name="Hill R."/>
        </authorList>
    </citation>
    <scope>NUCLEOTIDE SEQUENCE</scope>
    <source>
        <strain evidence="1">IMI 356815</strain>
    </source>
</reference>
<comment type="caution">
    <text evidence="1">The sequence shown here is derived from an EMBL/GenBank/DDBJ whole genome shotgun (WGS) entry which is preliminary data.</text>
</comment>
<dbReference type="Proteomes" id="UP001140513">
    <property type="component" value="Unassembled WGS sequence"/>
</dbReference>
<keyword evidence="2" id="KW-1185">Reference proteome</keyword>
<proteinExistence type="predicted"/>
<dbReference type="OrthoDB" id="409543at2759"/>
<dbReference type="EMBL" id="JAPEUX010000007">
    <property type="protein sequence ID" value="KAJ4348799.1"/>
    <property type="molecule type" value="Genomic_DNA"/>
</dbReference>